<feature type="compositionally biased region" description="Polar residues" evidence="2">
    <location>
        <begin position="246"/>
        <end position="264"/>
    </location>
</feature>
<sequence>MPESHRPAELPMNNQGVDLLSPFDNSRPGSPDPISRWRDPRLSSTQSLVPSEFEANAGRQGKRRLLMIYVHGFYGNDHSFKSFPAHTHAYLRDALHESHVVHSKIYPRYKTYHAVQVGAESFSTWLEPHEDETTDVVLVGHSMGGILAAETVLMPNPNPFGTHPFKHRILGVLALDTPFLGLHPGIIPTGIASLFRGSPENTSLNAPEPSRGQSRSAPDLSQELSNISLSTTTSTSQFTDTITETNTQPTSRTSSDSIRPSTEATRGPLPPYPSEPSLPQDPHFNPPWFNDTIRRDRSFFKGIAHFTRKHLSEGVFNAAWKHVLSHMEYGSCLADYPGLHDRYNQLRALENVDDIKALTSDIVTHEPNFRLRPVRVRFTNYYTSSTGRIKPDKVEGKEKKVKEPSVENNEAAETRLSTPRISVEVHEDDKVAEPQLLPPIPIPEDEDDDALREPQAPMEPEIEGLPDIPPPPTPPPQPPSPSSFPDKASRKQAEKEAKALQKEYERAVKAREKAIRQRNKLIEKHHRRQAKLASNQARTSADAEDDENDDGAGSKDAKKKPRKFCALPRKRNGEPDAAWVSVFMDGVDEVEAHCSLFLPDGPHYDRLVGDVAQRVVGWVQDDLTRRAIADMGVC</sequence>
<evidence type="ECO:0000313" key="5">
    <source>
        <dbReference type="Proteomes" id="UP000028545"/>
    </source>
</evidence>
<evidence type="ECO:0000259" key="3">
    <source>
        <dbReference type="Pfam" id="PF05057"/>
    </source>
</evidence>
<accession>A0A084FXD6</accession>
<feature type="domain" description="DUF676" evidence="3">
    <location>
        <begin position="65"/>
        <end position="182"/>
    </location>
</feature>
<keyword evidence="5" id="KW-1185">Reference proteome</keyword>
<reference evidence="4 5" key="1">
    <citation type="journal article" date="2014" name="Genome Announc.">
        <title>Draft genome sequence of the pathogenic fungus Scedosporium apiospermum.</title>
        <authorList>
            <person name="Vandeputte P."/>
            <person name="Ghamrawi S."/>
            <person name="Rechenmann M."/>
            <person name="Iltis A."/>
            <person name="Giraud S."/>
            <person name="Fleury M."/>
            <person name="Thornton C."/>
            <person name="Delhaes L."/>
            <person name="Meyer W."/>
            <person name="Papon N."/>
            <person name="Bouchara J.P."/>
        </authorList>
    </citation>
    <scope>NUCLEOTIDE SEQUENCE [LARGE SCALE GENOMIC DNA]</scope>
    <source>
        <strain evidence="4 5">IHEM 14462</strain>
    </source>
</reference>
<dbReference type="Pfam" id="PF05057">
    <property type="entry name" value="DUF676"/>
    <property type="match status" value="1"/>
</dbReference>
<evidence type="ECO:0000256" key="1">
    <source>
        <dbReference type="ARBA" id="ARBA00007920"/>
    </source>
</evidence>
<dbReference type="PANTHER" id="PTHR47842">
    <property type="entry name" value="EXPRESSED PROTEIN"/>
    <property type="match status" value="1"/>
</dbReference>
<feature type="compositionally biased region" description="Low complexity" evidence="2">
    <location>
        <begin position="228"/>
        <end position="245"/>
    </location>
</feature>
<protein>
    <recommendedName>
        <fullName evidence="3">DUF676 domain-containing protein</fullName>
    </recommendedName>
</protein>
<dbReference type="Gene3D" id="3.40.50.1820">
    <property type="entry name" value="alpha/beta hydrolase"/>
    <property type="match status" value="1"/>
</dbReference>
<dbReference type="KEGG" id="sapo:SAPIO_CDS9707"/>
<proteinExistence type="inferred from homology"/>
<comment type="caution">
    <text evidence="4">The sequence shown here is derived from an EMBL/GenBank/DDBJ whole genome shotgun (WGS) entry which is preliminary data.</text>
</comment>
<comment type="similarity">
    <text evidence="1">Belongs to the putative lipase ROG1 family.</text>
</comment>
<dbReference type="RefSeq" id="XP_016639547.1">
    <property type="nucleotide sequence ID" value="XM_016791037.1"/>
</dbReference>
<dbReference type="Proteomes" id="UP000028545">
    <property type="component" value="Unassembled WGS sequence"/>
</dbReference>
<dbReference type="AlphaFoldDB" id="A0A084FXD6"/>
<dbReference type="GeneID" id="27728779"/>
<dbReference type="VEuPathDB" id="FungiDB:SAPIO_CDS9707"/>
<dbReference type="InterPro" id="IPR029058">
    <property type="entry name" value="AB_hydrolase_fold"/>
</dbReference>
<feature type="compositionally biased region" description="Basic and acidic residues" evidence="2">
    <location>
        <begin position="487"/>
        <end position="515"/>
    </location>
</feature>
<feature type="compositionally biased region" description="Basic and acidic residues" evidence="2">
    <location>
        <begin position="423"/>
        <end position="432"/>
    </location>
</feature>
<organism evidence="4 5">
    <name type="scientific">Pseudallescheria apiosperma</name>
    <name type="common">Scedosporium apiospermum</name>
    <dbReference type="NCBI Taxonomy" id="563466"/>
    <lineage>
        <taxon>Eukaryota</taxon>
        <taxon>Fungi</taxon>
        <taxon>Dikarya</taxon>
        <taxon>Ascomycota</taxon>
        <taxon>Pezizomycotina</taxon>
        <taxon>Sordariomycetes</taxon>
        <taxon>Hypocreomycetidae</taxon>
        <taxon>Microascales</taxon>
        <taxon>Microascaceae</taxon>
        <taxon>Scedosporium</taxon>
    </lineage>
</organism>
<feature type="region of interest" description="Disordered" evidence="2">
    <location>
        <begin position="1"/>
        <end position="56"/>
    </location>
</feature>
<feature type="region of interest" description="Disordered" evidence="2">
    <location>
        <begin position="387"/>
        <end position="570"/>
    </location>
</feature>
<feature type="compositionally biased region" description="Basic and acidic residues" evidence="2">
    <location>
        <begin position="389"/>
        <end position="405"/>
    </location>
</feature>
<evidence type="ECO:0000256" key="2">
    <source>
        <dbReference type="SAM" id="MobiDB-lite"/>
    </source>
</evidence>
<dbReference type="PANTHER" id="PTHR47842:SF3">
    <property type="entry name" value="DUF676 DOMAIN-CONTAINING PROTEIN"/>
    <property type="match status" value="1"/>
</dbReference>
<gene>
    <name evidence="4" type="ORF">SAPIO_CDS9707</name>
</gene>
<feature type="compositionally biased region" description="Polar residues" evidence="2">
    <location>
        <begin position="199"/>
        <end position="216"/>
    </location>
</feature>
<feature type="region of interest" description="Disordered" evidence="2">
    <location>
        <begin position="198"/>
        <end position="287"/>
    </location>
</feature>
<dbReference type="SUPFAM" id="SSF53474">
    <property type="entry name" value="alpha/beta-Hydrolases"/>
    <property type="match status" value="1"/>
</dbReference>
<feature type="compositionally biased region" description="Basic residues" evidence="2">
    <location>
        <begin position="516"/>
        <end position="530"/>
    </location>
</feature>
<feature type="compositionally biased region" description="Pro residues" evidence="2">
    <location>
        <begin position="467"/>
        <end position="482"/>
    </location>
</feature>
<evidence type="ECO:0000313" key="4">
    <source>
        <dbReference type="EMBL" id="KEZ39748.1"/>
    </source>
</evidence>
<dbReference type="OrthoDB" id="3248508at2759"/>
<dbReference type="InterPro" id="IPR007751">
    <property type="entry name" value="DUF676_lipase-like"/>
</dbReference>
<name>A0A084FXD6_PSEDA</name>
<dbReference type="EMBL" id="JOWA01000143">
    <property type="protein sequence ID" value="KEZ39748.1"/>
    <property type="molecule type" value="Genomic_DNA"/>
</dbReference>
<dbReference type="HOGENOM" id="CLU_008869_0_0_1"/>
<dbReference type="OMA" id="HVVHSKI"/>